<accession>A0AAV0GSG7</accession>
<feature type="domain" description="PPIase cyclophilin-type" evidence="2">
    <location>
        <begin position="302"/>
        <end position="483"/>
    </location>
</feature>
<dbReference type="InterPro" id="IPR029000">
    <property type="entry name" value="Cyclophilin-like_dom_sf"/>
</dbReference>
<evidence type="ECO:0000313" key="3">
    <source>
        <dbReference type="EMBL" id="CAI0375932.1"/>
    </source>
</evidence>
<dbReference type="PANTHER" id="PTHR47318">
    <property type="entry name" value="PEPTIDYL-PROLYL CIS-TRANS ISOMERASE CYP37, CHLOROPLASTIC"/>
    <property type="match status" value="1"/>
</dbReference>
<keyword evidence="4" id="KW-1185">Reference proteome</keyword>
<reference evidence="3" key="1">
    <citation type="submission" date="2022-08" db="EMBL/GenBank/DDBJ databases">
        <authorList>
            <person name="Gutierrez-Valencia J."/>
        </authorList>
    </citation>
    <scope>NUCLEOTIDE SEQUENCE</scope>
</reference>
<name>A0AAV0GSG7_9ROSI</name>
<dbReference type="InterPro" id="IPR048563">
    <property type="entry name" value="CYP38_PsbQ-like"/>
</dbReference>
<dbReference type="PANTHER" id="PTHR47318:SF1">
    <property type="entry name" value="PEPTIDYL-PROLYL CIS-TRANS ISOMERASE CYP37, CHLOROPLASTIC"/>
    <property type="match status" value="1"/>
</dbReference>
<proteinExistence type="predicted"/>
<dbReference type="Gene3D" id="1.20.120.290">
    <property type="entry name" value="Oxygen-evolving enhancer protein 3 (PsbQ), four-helix up-down bundle"/>
    <property type="match status" value="1"/>
</dbReference>
<evidence type="ECO:0000259" key="2">
    <source>
        <dbReference type="PROSITE" id="PS50072"/>
    </source>
</evidence>
<sequence>MALPSIIPTSGVHRLSLFSSPSSARTTLHLLSSSNFPFRFNPIPHLHCPPAAGKRSADYRVHCSPAAKPTSQDMDKGLPFCVEAGMPSSQLRNKNLEGLIAMVLMFAQLSSPLPFFGWEPFPTPPANAVLYSPDTKVPRTGELALRKAIPANANMKAIQNSLEDLSYLLRIPQRKPYGTMEGNVKKALKIATEEKNSILASLPEEFRDKGSSLYASLIDGKGGLQALIKNIKDQDPDKVSVSLASSLDTIAEIELLQVCNTSSPVSSAPGLSFLLPEQYKDYPRLNGRGTVEFTIEKGDGSAFSPEAGGESRKTVKIQVTVDGYSAPLTAGNFAKLVVDGAYDGAKLNTINQAVITDDGLDKNAGYSVPLEIMPSEQFEPLYRTKLSIQDGELPVLPMSVYGAVAMAHSDVSEEYSAPYQFFFYLYDKRNSGLGGLSFDEGQFSVFGYATSGRDILSQIKTGDVIRSAKMVDGQDRLILPAQS</sequence>
<organism evidence="3 4">
    <name type="scientific">Linum tenue</name>
    <dbReference type="NCBI Taxonomy" id="586396"/>
    <lineage>
        <taxon>Eukaryota</taxon>
        <taxon>Viridiplantae</taxon>
        <taxon>Streptophyta</taxon>
        <taxon>Embryophyta</taxon>
        <taxon>Tracheophyta</taxon>
        <taxon>Spermatophyta</taxon>
        <taxon>Magnoliopsida</taxon>
        <taxon>eudicotyledons</taxon>
        <taxon>Gunneridae</taxon>
        <taxon>Pentapetalae</taxon>
        <taxon>rosids</taxon>
        <taxon>fabids</taxon>
        <taxon>Malpighiales</taxon>
        <taxon>Linaceae</taxon>
        <taxon>Linum</taxon>
    </lineage>
</organism>
<dbReference type="InterPro" id="IPR044259">
    <property type="entry name" value="CYP37-like"/>
</dbReference>
<dbReference type="Proteomes" id="UP001154282">
    <property type="component" value="Unassembled WGS sequence"/>
</dbReference>
<dbReference type="EMBL" id="CAMGYJ010000002">
    <property type="protein sequence ID" value="CAI0375932.1"/>
    <property type="molecule type" value="Genomic_DNA"/>
</dbReference>
<dbReference type="AlphaFoldDB" id="A0AAV0GSG7"/>
<dbReference type="InterPro" id="IPR002130">
    <property type="entry name" value="Cyclophilin-type_PPIase_dom"/>
</dbReference>
<dbReference type="GO" id="GO:0003755">
    <property type="term" value="F:peptidyl-prolyl cis-trans isomerase activity"/>
    <property type="evidence" value="ECO:0007669"/>
    <property type="project" value="InterPro"/>
</dbReference>
<gene>
    <name evidence="3" type="ORF">LITE_LOCUS790</name>
</gene>
<dbReference type="Pfam" id="PF21329">
    <property type="entry name" value="CYP38_PsbQ-like"/>
    <property type="match status" value="1"/>
</dbReference>
<dbReference type="Pfam" id="PF00160">
    <property type="entry name" value="Pro_isomerase"/>
    <property type="match status" value="1"/>
</dbReference>
<dbReference type="PROSITE" id="PS50072">
    <property type="entry name" value="CSA_PPIASE_2"/>
    <property type="match status" value="1"/>
</dbReference>
<dbReference type="InterPro" id="IPR023222">
    <property type="entry name" value="PsbQ-like_dom_sf"/>
</dbReference>
<keyword evidence="1" id="KW-0793">Thylakoid</keyword>
<evidence type="ECO:0000313" key="4">
    <source>
        <dbReference type="Proteomes" id="UP001154282"/>
    </source>
</evidence>
<dbReference type="SUPFAM" id="SSF50891">
    <property type="entry name" value="Cyclophilin-like"/>
    <property type="match status" value="1"/>
</dbReference>
<evidence type="ECO:0000256" key="1">
    <source>
        <dbReference type="ARBA" id="ARBA00023078"/>
    </source>
</evidence>
<dbReference type="Gene3D" id="2.40.100.10">
    <property type="entry name" value="Cyclophilin-like"/>
    <property type="match status" value="1"/>
</dbReference>
<protein>
    <recommendedName>
        <fullName evidence="2">PPIase cyclophilin-type domain-containing protein</fullName>
    </recommendedName>
</protein>
<comment type="caution">
    <text evidence="3">The sequence shown here is derived from an EMBL/GenBank/DDBJ whole genome shotgun (WGS) entry which is preliminary data.</text>
</comment>